<reference evidence="2 3" key="1">
    <citation type="submission" date="2021-06" db="EMBL/GenBank/DDBJ databases">
        <authorList>
            <person name="Kallberg Y."/>
            <person name="Tangrot J."/>
            <person name="Rosling A."/>
        </authorList>
    </citation>
    <scope>NUCLEOTIDE SEQUENCE [LARGE SCALE GENOMIC DNA]</scope>
    <source>
        <strain evidence="2 3">120-4 pot B 10/14</strain>
    </source>
</reference>
<feature type="region of interest" description="Disordered" evidence="1">
    <location>
        <begin position="48"/>
        <end position="67"/>
    </location>
</feature>
<comment type="caution">
    <text evidence="2">The sequence shown here is derived from an EMBL/GenBank/DDBJ whole genome shotgun (WGS) entry which is preliminary data.</text>
</comment>
<dbReference type="EMBL" id="CAJVQB010009991">
    <property type="protein sequence ID" value="CAG8735644.1"/>
    <property type="molecule type" value="Genomic_DNA"/>
</dbReference>
<keyword evidence="3" id="KW-1185">Reference proteome</keyword>
<feature type="non-terminal residue" evidence="2">
    <location>
        <position position="1"/>
    </location>
</feature>
<accession>A0ABN7V877</accession>
<sequence length="139" mass="15860">LKAMPFAFNPSEYRTNKLHFFKIPTSVSIVQCYYKKYHIFFTSKHLQTSSTRSNTPPPTSAPIPMNISSKKINKSKEVIPESLYKDYTTILPPFPNNYKSSKSNLNSTLVIQGFPAHIACIPLLKLKHLPQSNPFTQEQ</sequence>
<gene>
    <name evidence="2" type="ORF">GMARGA_LOCUS14825</name>
</gene>
<organism evidence="2 3">
    <name type="scientific">Gigaspora margarita</name>
    <dbReference type="NCBI Taxonomy" id="4874"/>
    <lineage>
        <taxon>Eukaryota</taxon>
        <taxon>Fungi</taxon>
        <taxon>Fungi incertae sedis</taxon>
        <taxon>Mucoromycota</taxon>
        <taxon>Glomeromycotina</taxon>
        <taxon>Glomeromycetes</taxon>
        <taxon>Diversisporales</taxon>
        <taxon>Gigasporaceae</taxon>
        <taxon>Gigaspora</taxon>
    </lineage>
</organism>
<proteinExistence type="predicted"/>
<evidence type="ECO:0000313" key="3">
    <source>
        <dbReference type="Proteomes" id="UP000789901"/>
    </source>
</evidence>
<evidence type="ECO:0000313" key="2">
    <source>
        <dbReference type="EMBL" id="CAG8735644.1"/>
    </source>
</evidence>
<name>A0ABN7V877_GIGMA</name>
<evidence type="ECO:0000256" key="1">
    <source>
        <dbReference type="SAM" id="MobiDB-lite"/>
    </source>
</evidence>
<protein>
    <submittedName>
        <fullName evidence="2">1859_t:CDS:1</fullName>
    </submittedName>
</protein>
<dbReference type="Proteomes" id="UP000789901">
    <property type="component" value="Unassembled WGS sequence"/>
</dbReference>